<name>A0A845M2L9_9RHOB</name>
<evidence type="ECO:0000256" key="7">
    <source>
        <dbReference type="ARBA" id="ARBA00022963"/>
    </source>
</evidence>
<dbReference type="CDD" id="cd06558">
    <property type="entry name" value="crotonase-like"/>
    <property type="match status" value="1"/>
</dbReference>
<dbReference type="Gene3D" id="3.90.226.10">
    <property type="entry name" value="2-enoyl-CoA Hydratase, Chain A, domain 1"/>
    <property type="match status" value="1"/>
</dbReference>
<dbReference type="PANTHER" id="PTHR43612">
    <property type="entry name" value="TRIFUNCTIONAL ENZYME SUBUNIT ALPHA"/>
    <property type="match status" value="1"/>
</dbReference>
<keyword evidence="6" id="KW-0276">Fatty acid metabolism</keyword>
<comment type="pathway">
    <text evidence="1">Lipid metabolism; fatty acid beta-oxidation.</text>
</comment>
<evidence type="ECO:0000259" key="16">
    <source>
        <dbReference type="Pfam" id="PF02737"/>
    </source>
</evidence>
<dbReference type="RefSeq" id="WP_161350103.1">
    <property type="nucleotide sequence ID" value="NZ_WTUX01000006.1"/>
</dbReference>
<feature type="domain" description="3-hydroxyacyl-CoA dehydrogenase C-terminal" evidence="15">
    <location>
        <begin position="499"/>
        <end position="593"/>
    </location>
</feature>
<dbReference type="InterPro" id="IPR036291">
    <property type="entry name" value="NAD(P)-bd_dom_sf"/>
</dbReference>
<dbReference type="UniPathway" id="UPA00659"/>
<evidence type="ECO:0000259" key="15">
    <source>
        <dbReference type="Pfam" id="PF00725"/>
    </source>
</evidence>
<dbReference type="Pfam" id="PF00725">
    <property type="entry name" value="3HCDH"/>
    <property type="match status" value="1"/>
</dbReference>
<gene>
    <name evidence="17" type="ORF">GQE99_03015</name>
</gene>
<dbReference type="PANTHER" id="PTHR43612:SF3">
    <property type="entry name" value="TRIFUNCTIONAL ENZYME SUBUNIT ALPHA, MITOCHONDRIAL"/>
    <property type="match status" value="1"/>
</dbReference>
<dbReference type="EC" id="4.2.1.17" evidence="5"/>
<evidence type="ECO:0000256" key="9">
    <source>
        <dbReference type="ARBA" id="ARBA00023027"/>
    </source>
</evidence>
<dbReference type="Gene3D" id="3.40.50.720">
    <property type="entry name" value="NAD(P)-binding Rossmann-like Domain"/>
    <property type="match status" value="1"/>
</dbReference>
<dbReference type="AlphaFoldDB" id="A0A845M2L9"/>
<comment type="similarity">
    <text evidence="3">In the N-terminal section; belongs to the enoyl-CoA hydratase/isomerase family.</text>
</comment>
<dbReference type="SUPFAM" id="SSF48179">
    <property type="entry name" value="6-phosphogluconate dehydrogenase C-terminal domain-like"/>
    <property type="match status" value="2"/>
</dbReference>
<dbReference type="GO" id="GO:0016509">
    <property type="term" value="F:long-chain (3S)-3-hydroxyacyl-CoA dehydrogenase (NAD+) activity"/>
    <property type="evidence" value="ECO:0007669"/>
    <property type="project" value="TreeGrafter"/>
</dbReference>
<dbReference type="GO" id="GO:0006635">
    <property type="term" value="P:fatty acid beta-oxidation"/>
    <property type="evidence" value="ECO:0007669"/>
    <property type="project" value="UniProtKB-UniPathway"/>
</dbReference>
<keyword evidence="9" id="KW-0520">NAD</keyword>
<keyword evidence="8" id="KW-0560">Oxidoreductase</keyword>
<dbReference type="InterPro" id="IPR008927">
    <property type="entry name" value="6-PGluconate_DH-like_C_sf"/>
</dbReference>
<dbReference type="InterPro" id="IPR029045">
    <property type="entry name" value="ClpP/crotonase-like_dom_sf"/>
</dbReference>
<comment type="caution">
    <text evidence="17">The sequence shown here is derived from an EMBL/GenBank/DDBJ whole genome shotgun (WGS) entry which is preliminary data.</text>
</comment>
<evidence type="ECO:0000256" key="6">
    <source>
        <dbReference type="ARBA" id="ARBA00022832"/>
    </source>
</evidence>
<dbReference type="InterPro" id="IPR006108">
    <property type="entry name" value="3HC_DH_C"/>
</dbReference>
<feature type="region of interest" description="Disordered" evidence="14">
    <location>
        <begin position="587"/>
        <end position="608"/>
    </location>
</feature>
<comment type="similarity">
    <text evidence="2">In the central section; belongs to the 3-hydroxyacyl-CoA dehydrogenase family.</text>
</comment>
<reference evidence="17 18" key="1">
    <citation type="submission" date="2019-12" db="EMBL/GenBank/DDBJ databases">
        <title>Maritimibacter sp. nov. sp. isolated from sea sand.</title>
        <authorList>
            <person name="Kim J."/>
            <person name="Jeong S.E."/>
            <person name="Jung H.S."/>
            <person name="Jeon C.O."/>
        </authorList>
    </citation>
    <scope>NUCLEOTIDE SEQUENCE [LARGE SCALE GENOMIC DNA]</scope>
    <source>
        <strain evidence="17 18">DP07</strain>
    </source>
</reference>
<dbReference type="InterPro" id="IPR013328">
    <property type="entry name" value="6PGD_dom2"/>
</dbReference>
<feature type="domain" description="3-hydroxyacyl-CoA dehydrogenase NAD binding" evidence="16">
    <location>
        <begin position="323"/>
        <end position="496"/>
    </location>
</feature>
<dbReference type="Proteomes" id="UP000467322">
    <property type="component" value="Unassembled WGS sequence"/>
</dbReference>
<evidence type="ECO:0000313" key="18">
    <source>
        <dbReference type="Proteomes" id="UP000467322"/>
    </source>
</evidence>
<evidence type="ECO:0000256" key="3">
    <source>
        <dbReference type="ARBA" id="ARBA00008750"/>
    </source>
</evidence>
<keyword evidence="7" id="KW-0442">Lipid degradation</keyword>
<dbReference type="Gene3D" id="1.10.1040.10">
    <property type="entry name" value="N-(1-d-carboxylethyl)-l-norvaline Dehydrogenase, domain 2"/>
    <property type="match status" value="2"/>
</dbReference>
<dbReference type="Pfam" id="PF02737">
    <property type="entry name" value="3HCDH_N"/>
    <property type="match status" value="1"/>
</dbReference>
<evidence type="ECO:0000256" key="1">
    <source>
        <dbReference type="ARBA" id="ARBA00005005"/>
    </source>
</evidence>
<evidence type="ECO:0000256" key="8">
    <source>
        <dbReference type="ARBA" id="ARBA00023002"/>
    </source>
</evidence>
<evidence type="ECO:0000256" key="12">
    <source>
        <dbReference type="ARBA" id="ARBA00023268"/>
    </source>
</evidence>
<dbReference type="InterPro" id="IPR050136">
    <property type="entry name" value="FA_oxidation_alpha_subunit"/>
</dbReference>
<evidence type="ECO:0000256" key="13">
    <source>
        <dbReference type="ARBA" id="ARBA00049556"/>
    </source>
</evidence>
<dbReference type="EMBL" id="WTUX01000006">
    <property type="protein sequence ID" value="MZR11987.1"/>
    <property type="molecule type" value="Genomic_DNA"/>
</dbReference>
<keyword evidence="10" id="KW-0443">Lipid metabolism</keyword>
<dbReference type="InterPro" id="IPR006180">
    <property type="entry name" value="3-OHacyl-CoA_DH_CS"/>
</dbReference>
<evidence type="ECO:0000256" key="10">
    <source>
        <dbReference type="ARBA" id="ARBA00023098"/>
    </source>
</evidence>
<organism evidence="17 18">
    <name type="scientific">Maritimibacter harenae</name>
    <dbReference type="NCBI Taxonomy" id="2606218"/>
    <lineage>
        <taxon>Bacteria</taxon>
        <taxon>Pseudomonadati</taxon>
        <taxon>Pseudomonadota</taxon>
        <taxon>Alphaproteobacteria</taxon>
        <taxon>Rhodobacterales</taxon>
        <taxon>Roseobacteraceae</taxon>
        <taxon>Maritimibacter</taxon>
    </lineage>
</organism>
<keyword evidence="18" id="KW-1185">Reference proteome</keyword>
<evidence type="ECO:0000313" key="17">
    <source>
        <dbReference type="EMBL" id="MZR11987.1"/>
    </source>
</evidence>
<evidence type="ECO:0000256" key="14">
    <source>
        <dbReference type="SAM" id="MobiDB-lite"/>
    </source>
</evidence>
<dbReference type="PROSITE" id="PS00067">
    <property type="entry name" value="3HCDH"/>
    <property type="match status" value="1"/>
</dbReference>
<evidence type="ECO:0000256" key="4">
    <source>
        <dbReference type="ARBA" id="ARBA00009463"/>
    </source>
</evidence>
<comment type="catalytic activity">
    <reaction evidence="13">
        <text>a (3S)-3-hydroxyacyl-CoA + NAD(+) = a 3-oxoacyl-CoA + NADH + H(+)</text>
        <dbReference type="Rhea" id="RHEA:22432"/>
        <dbReference type="ChEBI" id="CHEBI:15378"/>
        <dbReference type="ChEBI" id="CHEBI:57318"/>
        <dbReference type="ChEBI" id="CHEBI:57540"/>
        <dbReference type="ChEBI" id="CHEBI:57945"/>
        <dbReference type="ChEBI" id="CHEBI:90726"/>
        <dbReference type="EC" id="1.1.1.35"/>
    </reaction>
</comment>
<comment type="similarity">
    <text evidence="4">Belongs to the 3-hydroxyacyl-CoA dehydrogenase family.</text>
</comment>
<protein>
    <recommendedName>
        <fullName evidence="5">enoyl-CoA hydratase</fullName>
        <ecNumber evidence="5">4.2.1.17</ecNumber>
    </recommendedName>
</protein>
<evidence type="ECO:0000256" key="11">
    <source>
        <dbReference type="ARBA" id="ARBA00023239"/>
    </source>
</evidence>
<dbReference type="InterPro" id="IPR006176">
    <property type="entry name" value="3-OHacyl-CoA_DH_NAD-bd"/>
</dbReference>
<evidence type="ECO:0000256" key="2">
    <source>
        <dbReference type="ARBA" id="ARBA00007005"/>
    </source>
</evidence>
<keyword evidence="12" id="KW-0511">Multifunctional enzyme</keyword>
<dbReference type="GO" id="GO:0004300">
    <property type="term" value="F:enoyl-CoA hydratase activity"/>
    <property type="evidence" value="ECO:0007669"/>
    <property type="project" value="UniProtKB-EC"/>
</dbReference>
<evidence type="ECO:0000256" key="5">
    <source>
        <dbReference type="ARBA" id="ARBA00012076"/>
    </source>
</evidence>
<sequence>MGIVLDFLGETRLELGPARDATRDGTWRMARGDDGIVWLVLDVPDSDTNTVSEAVLTDLDAQLDALEDDPPKAVVIRSAKPGGFAAGADIGALADMAGSDAEDLLRRGHAVLDRLEALDVPTIAVVHGAALGAGFELVLTCDRRLALDGASFGFPEVQLGLHPGLGGTFRLTELIAPDEAMTLMLTGKTAHTKKARKLGIVDEVTQERHVHNAVRAMADDTDDARSRSVRARAFDLSAARSLAGRKMRAETEKKAPKDHYPAPHALIDLWEDAGGDRARMQAGEITSFARLLETDTARNLARAFFLRQTLKKSGSGASDITRVHVVGAGEMGAEIAAWAAVKGKRVTLSDISHDALGKAVKAATKVCEGAHLTSAETRDALDRLMPDPHGYGAARADLVIEALPEDPDLKRKVYADLSDTIRRDAILATNTSSLSLSDLADGVKDPRRFAGLHFFNPVSKMQLVEVVGHGTPRKGVRDRLAAFCTEIDRLPARVADAPGFLVNRALVPYLMEALVLMEEGVPKEVIDRAAMDFGMPMGPVTLADQVGLDICLDVAQSLEGRLDTPLPDIPARLRALVEDGHTGKKAGRGFYDWSEGAPDPGDADTGNAPEDLVDRLILPLCNACVTCLRAEVARNADEVDGAMIFATGFAPFRGGPLRYAQDRGVDAVRDRLADLAERHGPRFRPDEGWDRLS</sequence>
<dbReference type="SUPFAM" id="SSF51735">
    <property type="entry name" value="NAD(P)-binding Rossmann-fold domains"/>
    <property type="match status" value="1"/>
</dbReference>
<dbReference type="Pfam" id="PF00378">
    <property type="entry name" value="ECH_1"/>
    <property type="match status" value="1"/>
</dbReference>
<dbReference type="InterPro" id="IPR001753">
    <property type="entry name" value="Enoyl-CoA_hydra/iso"/>
</dbReference>
<dbReference type="SUPFAM" id="SSF52096">
    <property type="entry name" value="ClpP/crotonase"/>
    <property type="match status" value="1"/>
</dbReference>
<proteinExistence type="inferred from homology"/>
<keyword evidence="11" id="KW-0456">Lyase</keyword>
<accession>A0A845M2L9</accession>
<dbReference type="GO" id="GO:0070403">
    <property type="term" value="F:NAD+ binding"/>
    <property type="evidence" value="ECO:0007669"/>
    <property type="project" value="InterPro"/>
</dbReference>